<dbReference type="EMBL" id="OY660868">
    <property type="protein sequence ID" value="CAJ1056831.1"/>
    <property type="molecule type" value="Genomic_DNA"/>
</dbReference>
<evidence type="ECO:0000313" key="2">
    <source>
        <dbReference type="Proteomes" id="UP001178508"/>
    </source>
</evidence>
<keyword evidence="2" id="KW-1185">Reference proteome</keyword>
<organism evidence="1 2">
    <name type="scientific">Xyrichtys novacula</name>
    <name type="common">Pearly razorfish</name>
    <name type="synonym">Hemipteronotus novacula</name>
    <dbReference type="NCBI Taxonomy" id="13765"/>
    <lineage>
        <taxon>Eukaryota</taxon>
        <taxon>Metazoa</taxon>
        <taxon>Chordata</taxon>
        <taxon>Craniata</taxon>
        <taxon>Vertebrata</taxon>
        <taxon>Euteleostomi</taxon>
        <taxon>Actinopterygii</taxon>
        <taxon>Neopterygii</taxon>
        <taxon>Teleostei</taxon>
        <taxon>Neoteleostei</taxon>
        <taxon>Acanthomorphata</taxon>
        <taxon>Eupercaria</taxon>
        <taxon>Labriformes</taxon>
        <taxon>Labridae</taxon>
        <taxon>Xyrichtys</taxon>
    </lineage>
</organism>
<gene>
    <name evidence="1" type="ORF">XNOV1_A004227</name>
</gene>
<accession>A0AAV1F7D2</accession>
<dbReference type="AlphaFoldDB" id="A0AAV1F7D2"/>
<sequence>MACLLPMTFKSRADSSPHVCTFTCFICKINSHNSIFWLVFQQLRPNPRGSHLPKRLREKLEEAKRKKGGGAGVGVCFTAEIWGSQRRHAEPIIVSLTLSN</sequence>
<reference evidence="1" key="1">
    <citation type="submission" date="2023-08" db="EMBL/GenBank/DDBJ databases">
        <authorList>
            <person name="Alioto T."/>
            <person name="Alioto T."/>
            <person name="Gomez Garrido J."/>
        </authorList>
    </citation>
    <scope>NUCLEOTIDE SEQUENCE</scope>
</reference>
<evidence type="ECO:0000313" key="1">
    <source>
        <dbReference type="EMBL" id="CAJ1056831.1"/>
    </source>
</evidence>
<name>A0AAV1F7D2_XYRNO</name>
<dbReference type="Proteomes" id="UP001178508">
    <property type="component" value="Chromosome 5"/>
</dbReference>
<proteinExistence type="predicted"/>
<protein>
    <submittedName>
        <fullName evidence="1">Uncharacterized protein</fullName>
    </submittedName>
</protein>